<protein>
    <submittedName>
        <fullName evidence="2">Uncharacterized protein</fullName>
    </submittedName>
</protein>
<reference evidence="2 3" key="1">
    <citation type="submission" date="2015-09" db="EMBL/GenBank/DDBJ databases">
        <title>Draft genome of a European isolate of the apple canker pathogen Neonectria ditissima.</title>
        <authorList>
            <person name="Gomez-Cortecero A."/>
            <person name="Harrison R.J."/>
            <person name="Armitage A.D."/>
        </authorList>
    </citation>
    <scope>NUCLEOTIDE SEQUENCE [LARGE SCALE GENOMIC DNA]</scope>
    <source>
        <strain evidence="2 3">R09/05</strain>
    </source>
</reference>
<feature type="region of interest" description="Disordered" evidence="1">
    <location>
        <begin position="1"/>
        <end position="20"/>
    </location>
</feature>
<name>A0A0P7AS90_9HYPO</name>
<keyword evidence="3" id="KW-1185">Reference proteome</keyword>
<evidence type="ECO:0000256" key="1">
    <source>
        <dbReference type="SAM" id="MobiDB-lite"/>
    </source>
</evidence>
<comment type="caution">
    <text evidence="2">The sequence shown here is derived from an EMBL/GenBank/DDBJ whole genome shotgun (WGS) entry which is preliminary data.</text>
</comment>
<sequence length="372" mass="41826">MTQSSSSSPTTPSSTPKIPYLRLNVPLDGYEDGPRQNIVVQIHDLEKWRKELGARPQNRFVRASESSPPKTHPNSHRNGVVDGTYLLDWRQGTPPTPPLSEGPSLTASASTASSPSTSSVSSPTTATPSTPSNRRFAIAREPRKQSVPTTPSTPKTPQTSCWSDSSGEDGRTPMLSPSSLQPKFSGYPALSESRLNELNAEHEDILRHRRQTLEILEGTREPAPDRDYTGLYAPIFQEIARREAREKRDRLHTRRMLKSAFHSPEAPNLKGWIFLRQIIVNSLDQKNVAQIPPYVPMQQAFLMTVDKIRGNEKVRAAQNLDKLSNKTLLKLLELKDETRWRDVVWIGDFKHDINRNPDLTTAPMKLDWGQES</sequence>
<evidence type="ECO:0000313" key="2">
    <source>
        <dbReference type="EMBL" id="KPM40603.1"/>
    </source>
</evidence>
<dbReference type="AlphaFoldDB" id="A0A0P7AS90"/>
<dbReference type="EMBL" id="LKCW01000080">
    <property type="protein sequence ID" value="KPM40603.1"/>
    <property type="molecule type" value="Genomic_DNA"/>
</dbReference>
<feature type="compositionally biased region" description="Low complexity" evidence="1">
    <location>
        <begin position="1"/>
        <end position="16"/>
    </location>
</feature>
<feature type="compositionally biased region" description="Low complexity" evidence="1">
    <location>
        <begin position="145"/>
        <end position="160"/>
    </location>
</feature>
<dbReference type="OrthoDB" id="5056676at2759"/>
<feature type="region of interest" description="Disordered" evidence="1">
    <location>
        <begin position="52"/>
        <end position="187"/>
    </location>
</feature>
<dbReference type="Proteomes" id="UP000050424">
    <property type="component" value="Unassembled WGS sequence"/>
</dbReference>
<gene>
    <name evidence="2" type="ORF">AK830_g5945</name>
</gene>
<evidence type="ECO:0000313" key="3">
    <source>
        <dbReference type="Proteomes" id="UP000050424"/>
    </source>
</evidence>
<proteinExistence type="predicted"/>
<feature type="compositionally biased region" description="Low complexity" evidence="1">
    <location>
        <begin position="103"/>
        <end position="132"/>
    </location>
</feature>
<accession>A0A0P7AS90</accession>
<organism evidence="2 3">
    <name type="scientific">Neonectria ditissima</name>
    <dbReference type="NCBI Taxonomy" id="78410"/>
    <lineage>
        <taxon>Eukaryota</taxon>
        <taxon>Fungi</taxon>
        <taxon>Dikarya</taxon>
        <taxon>Ascomycota</taxon>
        <taxon>Pezizomycotina</taxon>
        <taxon>Sordariomycetes</taxon>
        <taxon>Hypocreomycetidae</taxon>
        <taxon>Hypocreales</taxon>
        <taxon>Nectriaceae</taxon>
        <taxon>Neonectria</taxon>
    </lineage>
</organism>